<evidence type="ECO:0000256" key="2">
    <source>
        <dbReference type="ARBA" id="ARBA00023134"/>
    </source>
</evidence>
<dbReference type="SMART" id="SM00174">
    <property type="entry name" value="RHO"/>
    <property type="match status" value="1"/>
</dbReference>
<dbReference type="PRINTS" id="PR00449">
    <property type="entry name" value="RASTRNSFRMNG"/>
</dbReference>
<dbReference type="Pfam" id="PF00071">
    <property type="entry name" value="Ras"/>
    <property type="match status" value="1"/>
</dbReference>
<dbReference type="GeneID" id="100204693"/>
<proteinExistence type="predicted"/>
<keyword evidence="3" id="KW-1185">Reference proteome</keyword>
<dbReference type="RefSeq" id="XP_065663936.1">
    <property type="nucleotide sequence ID" value="XM_065807864.1"/>
</dbReference>
<evidence type="ECO:0000256" key="1">
    <source>
        <dbReference type="ARBA" id="ARBA00022741"/>
    </source>
</evidence>
<dbReference type="SMART" id="SM00175">
    <property type="entry name" value="RAB"/>
    <property type="match status" value="1"/>
</dbReference>
<dbReference type="NCBIfam" id="TIGR00231">
    <property type="entry name" value="small_GTP"/>
    <property type="match status" value="1"/>
</dbReference>
<protein>
    <submittedName>
        <fullName evidence="4">Ras-related protein Rab-36 isoform X3</fullName>
    </submittedName>
</protein>
<name>A0ABM4CQ06_HYDVU</name>
<dbReference type="SMART" id="SM00176">
    <property type="entry name" value="RAN"/>
    <property type="match status" value="1"/>
</dbReference>
<gene>
    <name evidence="4" type="primary">LOC100204693</name>
</gene>
<organism evidence="3 4">
    <name type="scientific">Hydra vulgaris</name>
    <name type="common">Hydra</name>
    <name type="synonym">Hydra attenuata</name>
    <dbReference type="NCBI Taxonomy" id="6087"/>
    <lineage>
        <taxon>Eukaryota</taxon>
        <taxon>Metazoa</taxon>
        <taxon>Cnidaria</taxon>
        <taxon>Hydrozoa</taxon>
        <taxon>Hydroidolina</taxon>
        <taxon>Anthoathecata</taxon>
        <taxon>Aplanulata</taxon>
        <taxon>Hydridae</taxon>
        <taxon>Hydra</taxon>
    </lineage>
</organism>
<evidence type="ECO:0000313" key="3">
    <source>
        <dbReference type="Proteomes" id="UP001652625"/>
    </source>
</evidence>
<dbReference type="Proteomes" id="UP001652625">
    <property type="component" value="Chromosome 10"/>
</dbReference>
<reference evidence="4" key="1">
    <citation type="submission" date="2025-08" db="UniProtKB">
        <authorList>
            <consortium name="RefSeq"/>
        </authorList>
    </citation>
    <scope>IDENTIFICATION</scope>
</reference>
<dbReference type="PROSITE" id="PS51419">
    <property type="entry name" value="RAB"/>
    <property type="match status" value="1"/>
</dbReference>
<dbReference type="InterPro" id="IPR050227">
    <property type="entry name" value="Rab"/>
</dbReference>
<dbReference type="InterPro" id="IPR005225">
    <property type="entry name" value="Small_GTP-bd"/>
</dbReference>
<dbReference type="PANTHER" id="PTHR47977">
    <property type="entry name" value="RAS-RELATED PROTEIN RAB"/>
    <property type="match status" value="1"/>
</dbReference>
<dbReference type="InterPro" id="IPR001806">
    <property type="entry name" value="Small_GTPase"/>
</dbReference>
<dbReference type="PROSITE" id="PS51421">
    <property type="entry name" value="RAS"/>
    <property type="match status" value="1"/>
</dbReference>
<dbReference type="InterPro" id="IPR027417">
    <property type="entry name" value="P-loop_NTPase"/>
</dbReference>
<keyword evidence="1" id="KW-0547">Nucleotide-binding</keyword>
<sequence length="267" mass="30286">MDGIIAEFPKAFTELASHCKQNNFHRKTREACKTNVANVVSLKVAKCVVIGNLSVGKTSLINRYCRNLFEKDYKPTIGVEYELRKYEILNQEFHLQMWDTSGEERFKSITGSYYRGANVVFVVFDLSSVKSLTSSSEWFAAAIEKTQSTTPELFLVGNKVDIMKNVDLEETREIAINLANEHNAEYWEVSAKTGENVRELFTRAAALCFDQAVLRETENISTKIQMGNGKLIAKDKMNDNIVLARNIECNVEPSTQFYDKKSSNCCK</sequence>
<dbReference type="SMART" id="SM00173">
    <property type="entry name" value="RAS"/>
    <property type="match status" value="1"/>
</dbReference>
<accession>A0ABM4CQ06</accession>
<keyword evidence="2" id="KW-0342">GTP-binding</keyword>
<evidence type="ECO:0000313" key="4">
    <source>
        <dbReference type="RefSeq" id="XP_065663936.1"/>
    </source>
</evidence>
<dbReference type="SUPFAM" id="SSF52540">
    <property type="entry name" value="P-loop containing nucleoside triphosphate hydrolases"/>
    <property type="match status" value="1"/>
</dbReference>
<dbReference type="Gene3D" id="3.40.50.300">
    <property type="entry name" value="P-loop containing nucleotide triphosphate hydrolases"/>
    <property type="match status" value="1"/>
</dbReference>
<dbReference type="PROSITE" id="PS51420">
    <property type="entry name" value="RHO"/>
    <property type="match status" value="1"/>
</dbReference>